<dbReference type="InterPro" id="IPR053876">
    <property type="entry name" value="Phage_int_M"/>
</dbReference>
<gene>
    <name evidence="6" type="ORF">N5J77_26880</name>
</gene>
<proteinExistence type="inferred from homology"/>
<evidence type="ECO:0000313" key="6">
    <source>
        <dbReference type="EMBL" id="MDH2134762.1"/>
    </source>
</evidence>
<dbReference type="InterPro" id="IPR025166">
    <property type="entry name" value="Integrase_DNA_bind_dom"/>
</dbReference>
<dbReference type="GO" id="GO:0015074">
    <property type="term" value="P:DNA integration"/>
    <property type="evidence" value="ECO:0007669"/>
    <property type="project" value="UniProtKB-KW"/>
</dbReference>
<name>A0AA42X2T6_SPHYA</name>
<dbReference type="Gene3D" id="3.30.160.390">
    <property type="entry name" value="Integrase, DNA-binding domain"/>
    <property type="match status" value="1"/>
</dbReference>
<dbReference type="InterPro" id="IPR010998">
    <property type="entry name" value="Integrase_recombinase_N"/>
</dbReference>
<comment type="similarity">
    <text evidence="1">Belongs to the 'phage' integrase family.</text>
</comment>
<protein>
    <submittedName>
        <fullName evidence="6">Integrase arm-type DNA-binding domain-containing protein</fullName>
    </submittedName>
</protein>
<dbReference type="InterPro" id="IPR038488">
    <property type="entry name" value="Integrase_DNA-bd_sf"/>
</dbReference>
<dbReference type="Gene3D" id="1.10.150.130">
    <property type="match status" value="1"/>
</dbReference>
<dbReference type="RefSeq" id="WP_279731990.1">
    <property type="nucleotide sequence ID" value="NZ_JAOCKX010000069.1"/>
</dbReference>
<evidence type="ECO:0000256" key="2">
    <source>
        <dbReference type="ARBA" id="ARBA00022908"/>
    </source>
</evidence>
<accession>A0AA42X2T6</accession>
<keyword evidence="3 6" id="KW-0238">DNA-binding</keyword>
<dbReference type="EMBL" id="JAOCKX010000069">
    <property type="protein sequence ID" value="MDH2134762.1"/>
    <property type="molecule type" value="Genomic_DNA"/>
</dbReference>
<evidence type="ECO:0000256" key="1">
    <source>
        <dbReference type="ARBA" id="ARBA00008857"/>
    </source>
</evidence>
<dbReference type="CDD" id="cd00801">
    <property type="entry name" value="INT_P4_C"/>
    <property type="match status" value="1"/>
</dbReference>
<dbReference type="AlphaFoldDB" id="A0AA42X2T6"/>
<evidence type="ECO:0000259" key="5">
    <source>
        <dbReference type="PROSITE" id="PS51898"/>
    </source>
</evidence>
<dbReference type="PROSITE" id="PS51898">
    <property type="entry name" value="TYR_RECOMBINASE"/>
    <property type="match status" value="1"/>
</dbReference>
<sequence length="388" mass="43569">RRSKDYKLGDGGGLYLLVRPTGSRLWRMKYRFGGKEKLLSFGRYPEVTLAEARLRRAEAKLALARGEDPGPRAASPVTRFEAAARAWHGNRASGLEPGHAARILSRLERDVFPSLGQRDLKDITAGDVLTMLRAVEARGALDVSRRLRQHVSQVYLFAIPQGWATHDPAAGLATLLRPKPRVRHMARVGAGELPALVRAIDAYDGDENPRRRAVTRDALLFTLLTWARTNETRHATWDEFEGLGTPDPIWRVPAERMKMGREHIVPLSRQAVALLESVRVYSRGAYVFAGDKPELPISQNTMIYGCYRMGYRGRQTVHGFRGLASTWANEAECYRPDWIEMALAHADRDDVRGAYNSALYLTPRRRMLQAWADHVLGMIAVPQEALVA</sequence>
<dbReference type="PANTHER" id="PTHR30629:SF2">
    <property type="entry name" value="PROPHAGE INTEGRASE INTS-RELATED"/>
    <property type="match status" value="1"/>
</dbReference>
<keyword evidence="4" id="KW-0233">DNA recombination</keyword>
<feature type="domain" description="Tyr recombinase" evidence="5">
    <location>
        <begin position="183"/>
        <end position="368"/>
    </location>
</feature>
<dbReference type="Pfam" id="PF00589">
    <property type="entry name" value="Phage_integrase"/>
    <property type="match status" value="1"/>
</dbReference>
<dbReference type="PANTHER" id="PTHR30629">
    <property type="entry name" value="PROPHAGE INTEGRASE"/>
    <property type="match status" value="1"/>
</dbReference>
<reference evidence="6" key="1">
    <citation type="submission" date="2022-09" db="EMBL/GenBank/DDBJ databases">
        <title>Intensive care unit water sources are persistently colonized with multi-drug resistant bacteria and are the site of extensive horizontal gene transfer of antibiotic resistance genes.</title>
        <authorList>
            <person name="Diorio-Toth L."/>
        </authorList>
    </citation>
    <scope>NUCLEOTIDE SEQUENCE</scope>
    <source>
        <strain evidence="6">GD03659</strain>
    </source>
</reference>
<feature type="non-terminal residue" evidence="6">
    <location>
        <position position="1"/>
    </location>
</feature>
<dbReference type="InterPro" id="IPR002104">
    <property type="entry name" value="Integrase_catalytic"/>
</dbReference>
<dbReference type="Pfam" id="PF13356">
    <property type="entry name" value="Arm-DNA-bind_3"/>
    <property type="match status" value="1"/>
</dbReference>
<evidence type="ECO:0000313" key="7">
    <source>
        <dbReference type="Proteomes" id="UP001162318"/>
    </source>
</evidence>
<dbReference type="GO" id="GO:0006310">
    <property type="term" value="P:DNA recombination"/>
    <property type="evidence" value="ECO:0007669"/>
    <property type="project" value="UniProtKB-KW"/>
</dbReference>
<dbReference type="Proteomes" id="UP001162318">
    <property type="component" value="Unassembled WGS sequence"/>
</dbReference>
<dbReference type="GO" id="GO:0003677">
    <property type="term" value="F:DNA binding"/>
    <property type="evidence" value="ECO:0007669"/>
    <property type="project" value="UniProtKB-KW"/>
</dbReference>
<keyword evidence="2" id="KW-0229">DNA integration</keyword>
<dbReference type="InterPro" id="IPR013762">
    <property type="entry name" value="Integrase-like_cat_sf"/>
</dbReference>
<organism evidence="6 7">
    <name type="scientific">Sphingobium yanoikuyae</name>
    <name type="common">Sphingomonas yanoikuyae</name>
    <dbReference type="NCBI Taxonomy" id="13690"/>
    <lineage>
        <taxon>Bacteria</taxon>
        <taxon>Pseudomonadati</taxon>
        <taxon>Pseudomonadota</taxon>
        <taxon>Alphaproteobacteria</taxon>
        <taxon>Sphingomonadales</taxon>
        <taxon>Sphingomonadaceae</taxon>
        <taxon>Sphingobium</taxon>
    </lineage>
</organism>
<dbReference type="InterPro" id="IPR011010">
    <property type="entry name" value="DNA_brk_join_enz"/>
</dbReference>
<comment type="caution">
    <text evidence="6">The sequence shown here is derived from an EMBL/GenBank/DDBJ whole genome shotgun (WGS) entry which is preliminary data.</text>
</comment>
<dbReference type="InterPro" id="IPR050808">
    <property type="entry name" value="Phage_Integrase"/>
</dbReference>
<dbReference type="SUPFAM" id="SSF56349">
    <property type="entry name" value="DNA breaking-rejoining enzymes"/>
    <property type="match status" value="1"/>
</dbReference>
<evidence type="ECO:0000256" key="4">
    <source>
        <dbReference type="ARBA" id="ARBA00023172"/>
    </source>
</evidence>
<dbReference type="Pfam" id="PF22022">
    <property type="entry name" value="Phage_int_M"/>
    <property type="match status" value="1"/>
</dbReference>
<dbReference type="Gene3D" id="1.10.443.10">
    <property type="entry name" value="Intergrase catalytic core"/>
    <property type="match status" value="1"/>
</dbReference>
<evidence type="ECO:0000256" key="3">
    <source>
        <dbReference type="ARBA" id="ARBA00023125"/>
    </source>
</evidence>